<organism evidence="3 4">
    <name type="scientific">Paenibacillus thermoaerophilus</name>
    <dbReference type="NCBI Taxonomy" id="1215385"/>
    <lineage>
        <taxon>Bacteria</taxon>
        <taxon>Bacillati</taxon>
        <taxon>Bacillota</taxon>
        <taxon>Bacilli</taxon>
        <taxon>Bacillales</taxon>
        <taxon>Paenibacillaceae</taxon>
        <taxon>Paenibacillus</taxon>
    </lineage>
</organism>
<dbReference type="InterPro" id="IPR036779">
    <property type="entry name" value="LysM_dom_sf"/>
</dbReference>
<dbReference type="SMART" id="SM00257">
    <property type="entry name" value="LysM"/>
    <property type="match status" value="1"/>
</dbReference>
<protein>
    <submittedName>
        <fullName evidence="3">LysM peptidoglycan-binding domain-containing protein</fullName>
    </submittedName>
</protein>
<dbReference type="Proteomes" id="UP001596528">
    <property type="component" value="Unassembled WGS sequence"/>
</dbReference>
<dbReference type="PANTHER" id="PTHR33734:SF22">
    <property type="entry name" value="MEMBRANE-BOUND LYTIC MUREIN TRANSGLYCOSYLASE D"/>
    <property type="match status" value="1"/>
</dbReference>
<comment type="caution">
    <text evidence="3">The sequence shown here is derived from an EMBL/GenBank/DDBJ whole genome shotgun (WGS) entry which is preliminary data.</text>
</comment>
<keyword evidence="1" id="KW-0175">Coiled coil</keyword>
<sequence length="100" mass="11256">MFTYTVQPGDTLNSIAARFNTTPAAIIAANGLQSFLIFPGQRLLIPGTQPGPGPQPPHGNLEQRVNRLENQVNRQQDEINRLQQRVSRLEQRVRRLDGQQ</sequence>
<dbReference type="RefSeq" id="WP_138789619.1">
    <property type="nucleotide sequence ID" value="NZ_JBHTGQ010000011.1"/>
</dbReference>
<evidence type="ECO:0000259" key="2">
    <source>
        <dbReference type="PROSITE" id="PS51782"/>
    </source>
</evidence>
<dbReference type="SUPFAM" id="SSF54106">
    <property type="entry name" value="LysM domain"/>
    <property type="match status" value="1"/>
</dbReference>
<dbReference type="CDD" id="cd00118">
    <property type="entry name" value="LysM"/>
    <property type="match status" value="1"/>
</dbReference>
<dbReference type="Gene3D" id="1.20.1270.70">
    <property type="entry name" value="Designed single chain three-helix bundle"/>
    <property type="match status" value="1"/>
</dbReference>
<dbReference type="Pfam" id="PF01476">
    <property type="entry name" value="LysM"/>
    <property type="match status" value="1"/>
</dbReference>
<dbReference type="InterPro" id="IPR018392">
    <property type="entry name" value="LysM"/>
</dbReference>
<feature type="coiled-coil region" evidence="1">
    <location>
        <begin position="58"/>
        <end position="99"/>
    </location>
</feature>
<dbReference type="EMBL" id="JBHTGQ010000011">
    <property type="protein sequence ID" value="MFC7749299.1"/>
    <property type="molecule type" value="Genomic_DNA"/>
</dbReference>
<name>A0ABW2UZI7_9BACL</name>
<dbReference type="Gene3D" id="3.10.350.10">
    <property type="entry name" value="LysM domain"/>
    <property type="match status" value="1"/>
</dbReference>
<evidence type="ECO:0000256" key="1">
    <source>
        <dbReference type="SAM" id="Coils"/>
    </source>
</evidence>
<evidence type="ECO:0000313" key="3">
    <source>
        <dbReference type="EMBL" id="MFC7749299.1"/>
    </source>
</evidence>
<gene>
    <name evidence="3" type="ORF">ACFQWB_04995</name>
</gene>
<reference evidence="4" key="1">
    <citation type="journal article" date="2019" name="Int. J. Syst. Evol. Microbiol.">
        <title>The Global Catalogue of Microorganisms (GCM) 10K type strain sequencing project: providing services to taxonomists for standard genome sequencing and annotation.</title>
        <authorList>
            <consortium name="The Broad Institute Genomics Platform"/>
            <consortium name="The Broad Institute Genome Sequencing Center for Infectious Disease"/>
            <person name="Wu L."/>
            <person name="Ma J."/>
        </authorList>
    </citation>
    <scope>NUCLEOTIDE SEQUENCE [LARGE SCALE GENOMIC DNA]</scope>
    <source>
        <strain evidence="4">JCM 18657</strain>
    </source>
</reference>
<proteinExistence type="predicted"/>
<accession>A0ABW2UZI7</accession>
<dbReference type="PROSITE" id="PS51782">
    <property type="entry name" value="LYSM"/>
    <property type="match status" value="1"/>
</dbReference>
<keyword evidence="4" id="KW-1185">Reference proteome</keyword>
<feature type="domain" description="LysM" evidence="2">
    <location>
        <begin position="2"/>
        <end position="45"/>
    </location>
</feature>
<evidence type="ECO:0000313" key="4">
    <source>
        <dbReference type="Proteomes" id="UP001596528"/>
    </source>
</evidence>
<dbReference type="PANTHER" id="PTHR33734">
    <property type="entry name" value="LYSM DOMAIN-CONTAINING GPI-ANCHORED PROTEIN 2"/>
    <property type="match status" value="1"/>
</dbReference>